<protein>
    <recommendedName>
        <fullName evidence="4">Alanine racemase</fullName>
        <ecNumber evidence="4">5.1.1.1</ecNumber>
    </recommendedName>
</protein>
<evidence type="ECO:0000256" key="1">
    <source>
        <dbReference type="ARBA" id="ARBA00001933"/>
    </source>
</evidence>
<feature type="domain" description="Alanine racemase C-terminal" evidence="7">
    <location>
        <begin position="256"/>
        <end position="384"/>
    </location>
</feature>
<dbReference type="OrthoDB" id="9813814at2"/>
<organism evidence="8 9">
    <name type="scientific">Paenibacillus ginsengarvi</name>
    <dbReference type="NCBI Taxonomy" id="400777"/>
    <lineage>
        <taxon>Bacteria</taxon>
        <taxon>Bacillati</taxon>
        <taxon>Bacillota</taxon>
        <taxon>Bacilli</taxon>
        <taxon>Bacillales</taxon>
        <taxon>Paenibacillaceae</taxon>
        <taxon>Paenibacillus</taxon>
    </lineage>
</organism>
<comment type="similarity">
    <text evidence="4">Belongs to the alanine racemase family.</text>
</comment>
<dbReference type="Pfam" id="PF00842">
    <property type="entry name" value="Ala_racemase_C"/>
    <property type="match status" value="1"/>
</dbReference>
<evidence type="ECO:0000256" key="4">
    <source>
        <dbReference type="HAMAP-Rule" id="MF_01201"/>
    </source>
</evidence>
<dbReference type="PROSITE" id="PS00395">
    <property type="entry name" value="ALANINE_RACEMASE"/>
    <property type="match status" value="1"/>
</dbReference>
<dbReference type="GO" id="GO:0009252">
    <property type="term" value="P:peptidoglycan biosynthetic process"/>
    <property type="evidence" value="ECO:0007669"/>
    <property type="project" value="TreeGrafter"/>
</dbReference>
<feature type="modified residue" description="N6-(pyridoxal phosphate)lysine" evidence="4 5">
    <location>
        <position position="48"/>
    </location>
</feature>
<evidence type="ECO:0000256" key="2">
    <source>
        <dbReference type="ARBA" id="ARBA00022898"/>
    </source>
</evidence>
<feature type="binding site" evidence="4 6">
    <location>
        <position position="325"/>
    </location>
    <ligand>
        <name>substrate</name>
    </ligand>
</feature>
<gene>
    <name evidence="8" type="primary">alr</name>
    <name evidence="8" type="ORF">D7M11_10665</name>
</gene>
<dbReference type="Gene3D" id="2.40.37.10">
    <property type="entry name" value="Lyase, Ornithine Decarboxylase, Chain A, domain 1"/>
    <property type="match status" value="1"/>
</dbReference>
<keyword evidence="9" id="KW-1185">Reference proteome</keyword>
<dbReference type="HAMAP" id="MF_01201">
    <property type="entry name" value="Ala_racemase"/>
    <property type="match status" value="1"/>
</dbReference>
<dbReference type="InterPro" id="IPR009006">
    <property type="entry name" value="Ala_racemase/Decarboxylase_C"/>
</dbReference>
<dbReference type="SUPFAM" id="SSF51419">
    <property type="entry name" value="PLP-binding barrel"/>
    <property type="match status" value="1"/>
</dbReference>
<sequence length="392" mass="42464">MDLTTNGAEPPHGYRHTWADISLEAITHNTKLFKSNLTGAAALMAVVKANGYGHGAVETAKAAIRAGADRLGVAIVDEALQLREAGITHPVLVLGYTPAESVSAAVENDVELTVFTDDVLEAVTSWAERLKQPARIHIKIDTGMNRIGVSDRDEALRLARKAAQSRFTVLEGIFTHFADADGEQPDYTQQQFESFLETIRFLESNGLRIPVKHCCNSAATMRYPHMHLDMVRVGIALYGLHPSDRTRLPQYPLSPAFSLKSKIAFLKYAAPGQPVGYGCAFVPKRHSLIATVPIGYADGLSRRISGAGYALVRGKRAPYAGRVCMDQLMLDVTDVPDVQPGDEAHLLGCSENECVSADDIASWLGTINYEVVCAVGSRVPRTYTEASSGPET</sequence>
<dbReference type="GO" id="GO:0030170">
    <property type="term" value="F:pyridoxal phosphate binding"/>
    <property type="evidence" value="ECO:0007669"/>
    <property type="project" value="UniProtKB-UniRule"/>
</dbReference>
<dbReference type="GO" id="GO:0008784">
    <property type="term" value="F:alanine racemase activity"/>
    <property type="evidence" value="ECO:0007669"/>
    <property type="project" value="UniProtKB-UniRule"/>
</dbReference>
<comment type="pathway">
    <text evidence="4">Amino-acid biosynthesis; D-alanine biosynthesis; D-alanine from L-alanine: step 1/1.</text>
</comment>
<dbReference type="EC" id="5.1.1.1" evidence="4"/>
<dbReference type="SMART" id="SM01005">
    <property type="entry name" value="Ala_racemase_C"/>
    <property type="match status" value="1"/>
</dbReference>
<comment type="function">
    <text evidence="4">Catalyzes the interconversion of L-alanine and D-alanine. May also act on other amino acids.</text>
</comment>
<reference evidence="8 9" key="1">
    <citation type="journal article" date="2007" name="Int. J. Syst. Evol. Microbiol.">
        <title>Paenibacillus ginsengarvi sp. nov., isolated from soil from ginseng cultivation.</title>
        <authorList>
            <person name="Yoon M.H."/>
            <person name="Ten L.N."/>
            <person name="Im W.T."/>
        </authorList>
    </citation>
    <scope>NUCLEOTIDE SEQUENCE [LARGE SCALE GENOMIC DNA]</scope>
    <source>
        <strain evidence="8 9">KCTC 13059</strain>
    </source>
</reference>
<dbReference type="InterPro" id="IPR000821">
    <property type="entry name" value="Ala_racemase"/>
</dbReference>
<dbReference type="RefSeq" id="WP_120747185.1">
    <property type="nucleotide sequence ID" value="NZ_RBAH01000006.1"/>
</dbReference>
<name>A0A3B0CL53_9BACL</name>
<dbReference type="GO" id="GO:0005829">
    <property type="term" value="C:cytosol"/>
    <property type="evidence" value="ECO:0007669"/>
    <property type="project" value="TreeGrafter"/>
</dbReference>
<dbReference type="CDD" id="cd00430">
    <property type="entry name" value="PLPDE_III_AR"/>
    <property type="match status" value="1"/>
</dbReference>
<dbReference type="InterPro" id="IPR001608">
    <property type="entry name" value="Ala_racemase_N"/>
</dbReference>
<feature type="active site" description="Proton acceptor; specific for L-alanine" evidence="4">
    <location>
        <position position="277"/>
    </location>
</feature>
<comment type="caution">
    <text evidence="8">The sequence shown here is derived from an EMBL/GenBank/DDBJ whole genome shotgun (WGS) entry which is preliminary data.</text>
</comment>
<dbReference type="InterPro" id="IPR011079">
    <property type="entry name" value="Ala_racemase_C"/>
</dbReference>
<comment type="cofactor">
    <cofactor evidence="1 4 5">
        <name>pyridoxal 5'-phosphate</name>
        <dbReference type="ChEBI" id="CHEBI:597326"/>
    </cofactor>
</comment>
<dbReference type="UniPathway" id="UPA00042">
    <property type="reaction ID" value="UER00497"/>
</dbReference>
<dbReference type="FunFam" id="3.20.20.10:FF:000002">
    <property type="entry name" value="Alanine racemase"/>
    <property type="match status" value="1"/>
</dbReference>
<feature type="binding site" evidence="4 6">
    <location>
        <position position="146"/>
    </location>
    <ligand>
        <name>substrate</name>
    </ligand>
</feature>
<dbReference type="InterPro" id="IPR029066">
    <property type="entry name" value="PLP-binding_barrel"/>
</dbReference>
<evidence type="ECO:0000256" key="3">
    <source>
        <dbReference type="ARBA" id="ARBA00023235"/>
    </source>
</evidence>
<dbReference type="PRINTS" id="PR00992">
    <property type="entry name" value="ALARACEMASE"/>
</dbReference>
<dbReference type="SUPFAM" id="SSF50621">
    <property type="entry name" value="Alanine racemase C-terminal domain-like"/>
    <property type="match status" value="1"/>
</dbReference>
<proteinExistence type="inferred from homology"/>
<keyword evidence="2 4" id="KW-0663">Pyridoxal phosphate</keyword>
<evidence type="ECO:0000259" key="7">
    <source>
        <dbReference type="SMART" id="SM01005"/>
    </source>
</evidence>
<accession>A0A3B0CL53</accession>
<feature type="active site" description="Proton acceptor; specific for D-alanine" evidence="4">
    <location>
        <position position="48"/>
    </location>
</feature>
<dbReference type="PANTHER" id="PTHR30511">
    <property type="entry name" value="ALANINE RACEMASE"/>
    <property type="match status" value="1"/>
</dbReference>
<keyword evidence="3 4" id="KW-0413">Isomerase</keyword>
<dbReference type="Gene3D" id="3.20.20.10">
    <property type="entry name" value="Alanine racemase"/>
    <property type="match status" value="1"/>
</dbReference>
<dbReference type="AlphaFoldDB" id="A0A3B0CL53"/>
<dbReference type="Proteomes" id="UP000282311">
    <property type="component" value="Unassembled WGS sequence"/>
</dbReference>
<evidence type="ECO:0000313" key="9">
    <source>
        <dbReference type="Proteomes" id="UP000282311"/>
    </source>
</evidence>
<dbReference type="EMBL" id="RBAH01000006">
    <property type="protein sequence ID" value="RKN84979.1"/>
    <property type="molecule type" value="Genomic_DNA"/>
</dbReference>
<evidence type="ECO:0000313" key="8">
    <source>
        <dbReference type="EMBL" id="RKN84979.1"/>
    </source>
</evidence>
<dbReference type="GO" id="GO:0030632">
    <property type="term" value="P:D-alanine biosynthetic process"/>
    <property type="evidence" value="ECO:0007669"/>
    <property type="project" value="UniProtKB-UniRule"/>
</dbReference>
<dbReference type="PANTHER" id="PTHR30511:SF0">
    <property type="entry name" value="ALANINE RACEMASE, CATABOLIC-RELATED"/>
    <property type="match status" value="1"/>
</dbReference>
<comment type="catalytic activity">
    <reaction evidence="4">
        <text>L-alanine = D-alanine</text>
        <dbReference type="Rhea" id="RHEA:20249"/>
        <dbReference type="ChEBI" id="CHEBI:57416"/>
        <dbReference type="ChEBI" id="CHEBI:57972"/>
        <dbReference type="EC" id="5.1.1.1"/>
    </reaction>
</comment>
<dbReference type="Pfam" id="PF01168">
    <property type="entry name" value="Ala_racemase_N"/>
    <property type="match status" value="1"/>
</dbReference>
<evidence type="ECO:0000256" key="5">
    <source>
        <dbReference type="PIRSR" id="PIRSR600821-50"/>
    </source>
</evidence>
<dbReference type="InterPro" id="IPR020622">
    <property type="entry name" value="Ala_racemase_pyridoxalP-BS"/>
</dbReference>
<dbReference type="NCBIfam" id="TIGR00492">
    <property type="entry name" value="alr"/>
    <property type="match status" value="1"/>
</dbReference>
<evidence type="ECO:0000256" key="6">
    <source>
        <dbReference type="PIRSR" id="PIRSR600821-52"/>
    </source>
</evidence>